<feature type="signal peptide" evidence="1">
    <location>
        <begin position="1"/>
        <end position="25"/>
    </location>
</feature>
<comment type="caution">
    <text evidence="5">The sequence shown here is derived from an EMBL/GenBank/DDBJ whole genome shotgun (WGS) entry which is preliminary data.</text>
</comment>
<evidence type="ECO:0000259" key="4">
    <source>
        <dbReference type="Pfam" id="PF20958"/>
    </source>
</evidence>
<dbReference type="Gene3D" id="3.20.20.490">
    <property type="entry name" value="GxGYxYP glycoside hydrolase, C-terminal domain"/>
    <property type="match status" value="1"/>
</dbReference>
<dbReference type="PANTHER" id="PTHR37321">
    <property type="entry name" value="EXPORTED PROTEIN-RELATED"/>
    <property type="match status" value="1"/>
</dbReference>
<dbReference type="InterPro" id="IPR038410">
    <property type="entry name" value="GxGYxYP_C_sf"/>
</dbReference>
<dbReference type="PANTHER" id="PTHR37321:SF1">
    <property type="entry name" value="EXPORTED PROTEIN"/>
    <property type="match status" value="1"/>
</dbReference>
<dbReference type="Pfam" id="PF20958">
    <property type="entry name" value="GxGYxYP_N_3rd"/>
    <property type="match status" value="1"/>
</dbReference>
<feature type="chain" id="PRO_5022967740" evidence="1">
    <location>
        <begin position="26"/>
        <end position="531"/>
    </location>
</feature>
<evidence type="ECO:0000313" key="5">
    <source>
        <dbReference type="EMBL" id="TWT66979.1"/>
    </source>
</evidence>
<reference evidence="5 6" key="1">
    <citation type="submission" date="2019-02" db="EMBL/GenBank/DDBJ databases">
        <title>Deep-cultivation of Planctomycetes and their phenomic and genomic characterization uncovers novel biology.</title>
        <authorList>
            <person name="Wiegand S."/>
            <person name="Jogler M."/>
            <person name="Boedeker C."/>
            <person name="Pinto D."/>
            <person name="Vollmers J."/>
            <person name="Rivas-Marin E."/>
            <person name="Kohn T."/>
            <person name="Peeters S.H."/>
            <person name="Heuer A."/>
            <person name="Rast P."/>
            <person name="Oberbeckmann S."/>
            <person name="Bunk B."/>
            <person name="Jeske O."/>
            <person name="Meyerdierks A."/>
            <person name="Storesund J.E."/>
            <person name="Kallscheuer N."/>
            <person name="Luecker S."/>
            <person name="Lage O.M."/>
            <person name="Pohl T."/>
            <person name="Merkel B.J."/>
            <person name="Hornburger P."/>
            <person name="Mueller R.-W."/>
            <person name="Bruemmer F."/>
            <person name="Labrenz M."/>
            <person name="Spormann A.M."/>
            <person name="Op Den Camp H."/>
            <person name="Overmann J."/>
            <person name="Amann R."/>
            <person name="Jetten M.S.M."/>
            <person name="Mascher T."/>
            <person name="Medema M.H."/>
            <person name="Devos D.P."/>
            <person name="Kaster A.-K."/>
            <person name="Ovreas L."/>
            <person name="Rohde M."/>
            <person name="Galperin M.Y."/>
            <person name="Jogler C."/>
        </authorList>
    </citation>
    <scope>NUCLEOTIDE SEQUENCE [LARGE SCALE GENOMIC DNA]</scope>
    <source>
        <strain evidence="5 6">Pla123a</strain>
    </source>
</reference>
<gene>
    <name evidence="5" type="ORF">Pla123a_44080</name>
</gene>
<feature type="domain" description="GxGYxYP putative glycoside hydrolase second N-terminal" evidence="3">
    <location>
        <begin position="109"/>
        <end position="170"/>
    </location>
</feature>
<name>A0A5C5XWT4_9BACT</name>
<proteinExistence type="predicted"/>
<dbReference type="AlphaFoldDB" id="A0A5C5XWT4"/>
<evidence type="ECO:0000259" key="3">
    <source>
        <dbReference type="Pfam" id="PF20957"/>
    </source>
</evidence>
<keyword evidence="1" id="KW-0732">Signal</keyword>
<dbReference type="Pfam" id="PF14323">
    <property type="entry name" value="GxGYxYP_C"/>
    <property type="match status" value="1"/>
</dbReference>
<dbReference type="InterPro" id="IPR048310">
    <property type="entry name" value="GxGYxYP_N_2nd"/>
</dbReference>
<organism evidence="5 6">
    <name type="scientific">Posidoniimonas polymericola</name>
    <dbReference type="NCBI Taxonomy" id="2528002"/>
    <lineage>
        <taxon>Bacteria</taxon>
        <taxon>Pseudomonadati</taxon>
        <taxon>Planctomycetota</taxon>
        <taxon>Planctomycetia</taxon>
        <taxon>Pirellulales</taxon>
        <taxon>Lacipirellulaceae</taxon>
        <taxon>Posidoniimonas</taxon>
    </lineage>
</organism>
<dbReference type="InterPro" id="IPR048309">
    <property type="entry name" value="GxGYxYP_N_3rd"/>
</dbReference>
<feature type="domain" description="GxGYxYP putative glycoside hydrolase third N-terminal" evidence="4">
    <location>
        <begin position="175"/>
        <end position="249"/>
    </location>
</feature>
<evidence type="ECO:0000256" key="1">
    <source>
        <dbReference type="SAM" id="SignalP"/>
    </source>
</evidence>
<dbReference type="InterPro" id="IPR025832">
    <property type="entry name" value="GxGYxYP_C"/>
</dbReference>
<keyword evidence="6" id="KW-1185">Reference proteome</keyword>
<dbReference type="Pfam" id="PF20957">
    <property type="entry name" value="GxGYxYP_N_2nd"/>
    <property type="match status" value="1"/>
</dbReference>
<protein>
    <submittedName>
        <fullName evidence="5">Uncharacterized protein</fullName>
    </submittedName>
</protein>
<feature type="domain" description="GxGYxYP putative glycoside hydrolase C-terminal" evidence="2">
    <location>
        <begin position="279"/>
        <end position="511"/>
    </location>
</feature>
<dbReference type="RefSeq" id="WP_197528189.1">
    <property type="nucleotide sequence ID" value="NZ_SJPO01000013.1"/>
</dbReference>
<evidence type="ECO:0000259" key="2">
    <source>
        <dbReference type="Pfam" id="PF14323"/>
    </source>
</evidence>
<accession>A0A5C5XWT4</accession>
<evidence type="ECO:0000313" key="6">
    <source>
        <dbReference type="Proteomes" id="UP000318478"/>
    </source>
</evidence>
<dbReference type="EMBL" id="SJPO01000013">
    <property type="protein sequence ID" value="TWT66979.1"/>
    <property type="molecule type" value="Genomic_DNA"/>
</dbReference>
<dbReference type="Proteomes" id="UP000318478">
    <property type="component" value="Unassembled WGS sequence"/>
</dbReference>
<sequence precursor="true">MTASLPLPTFLLAALLLATSGGFDAAANPATIHAFAMDGASDHTLSLMAGLSGVVARTSPEVHLGFRDSDPAADPDFWLNRHVENNPGTRVVWQDDAGWFLEHYKPLLSGYVLYDDGSLNQATSVAGAVGAVMVHESLVGGTVGAALAESGLEQIEDVRGRSSDWVFDRYDFNRELIYRQQPSKLHQLRAHAVLNGGFVFDATGATRDRYLAAQRPQSLVLGWGYENDEQEFFSSASRHNLMTVPADFLQSSAGPARWEVVLPPRPGKADPATPTRPDAHYVAFVMSDGDNAQWLTNTFATSGRWFGSPHRGAFPMTFDLTPALLEINPTALKYFYDQAGPDAQPTTFVTAGGHGINYPSQINDIAGYVDATVQAMQRVDHNVISILDPDNPAEALDALAARPEIAGVMFKTNSGGYADRHGEVRWSSGTAIAAVRYTLWEGFETPDSLTAKLNAAPRDALHDPASYSIVNVHPWSDITDGHGRGDPMSNVAAIVERLDNGVEVVTLEELFLHLSRNQETLSRSVKDDASK</sequence>